<feature type="compositionally biased region" description="Polar residues" evidence="1">
    <location>
        <begin position="225"/>
        <end position="237"/>
    </location>
</feature>
<feature type="region of interest" description="Disordered" evidence="1">
    <location>
        <begin position="54"/>
        <end position="81"/>
    </location>
</feature>
<gene>
    <name evidence="3 4" type="primary">LOC106165938</name>
</gene>
<dbReference type="RefSeq" id="XP_013399753.1">
    <property type="nucleotide sequence ID" value="XM_013544299.1"/>
</dbReference>
<dbReference type="GeneID" id="106165938"/>
<sequence>MMLTLWEWKNVHEPPAPVSPIVPGGMVVTPTQEQTKYPPGNQQQYHGYKKNNEHLHGKEQGKFGSKISDSRDKQRRHRTNKAGGCVLIDSPRDEGIQYRKELFDYQARNRGRFSRDMLPITPQRNFRCKHPAGMNVSISDNRNTIPTVMSYDHSLYLENGDYRDKVEKMKRVYELMQGVDRKYSNLRSAASVRTNTATASAKTPPKKSVHDSADSGFDSDVDKSLLNTTVPETSPDSLKSHALHDSKKGMNTETEIVPQAQEQRSSDKLNTEKGDTVEPSLKSPHTAEKLPNIKRSKSKKRAKTKMDQSEEMPCHTTQEAVHLPYVTLPSLEAVRAGKPNPGGVSAFSLIDDKSYSKFARKSKPKKSHLGQAVQEMRPVYDRLMPVDSQKMATVSTLFKKSSKKKTS</sequence>
<evidence type="ECO:0000256" key="1">
    <source>
        <dbReference type="SAM" id="MobiDB-lite"/>
    </source>
</evidence>
<evidence type="ECO:0000313" key="2">
    <source>
        <dbReference type="Proteomes" id="UP000085678"/>
    </source>
</evidence>
<reference evidence="3 4" key="1">
    <citation type="submission" date="2025-04" db="UniProtKB">
        <authorList>
            <consortium name="RefSeq"/>
        </authorList>
    </citation>
    <scope>IDENTIFICATION</scope>
    <source>
        <tissue evidence="3 4">Gonads</tissue>
    </source>
</reference>
<feature type="compositionally biased region" description="Basic and acidic residues" evidence="1">
    <location>
        <begin position="264"/>
        <end position="276"/>
    </location>
</feature>
<proteinExistence type="predicted"/>
<evidence type="ECO:0000313" key="3">
    <source>
        <dbReference type="RefSeq" id="XP_013399753.1"/>
    </source>
</evidence>
<feature type="compositionally biased region" description="Basic residues" evidence="1">
    <location>
        <begin position="292"/>
        <end position="303"/>
    </location>
</feature>
<name>A0A1S3IQD8_LINAN</name>
<dbReference type="RefSeq" id="XP_013399754.1">
    <property type="nucleotide sequence ID" value="XM_013544300.1"/>
</dbReference>
<accession>A0A1S3IQD8</accession>
<dbReference type="Proteomes" id="UP000085678">
    <property type="component" value="Unplaced"/>
</dbReference>
<feature type="compositionally biased region" description="Basic and acidic residues" evidence="1">
    <location>
        <begin position="238"/>
        <end position="250"/>
    </location>
</feature>
<dbReference type="AlphaFoldDB" id="A0A1S3IQD8"/>
<protein>
    <submittedName>
        <fullName evidence="3 4">Uncharacterized protein LOC106165938</fullName>
    </submittedName>
</protein>
<feature type="region of interest" description="Disordered" evidence="1">
    <location>
        <begin position="187"/>
        <end position="315"/>
    </location>
</feature>
<organism evidence="2 4">
    <name type="scientific">Lingula anatina</name>
    <name type="common">Brachiopod</name>
    <name type="synonym">Lingula unguis</name>
    <dbReference type="NCBI Taxonomy" id="7574"/>
    <lineage>
        <taxon>Eukaryota</taxon>
        <taxon>Metazoa</taxon>
        <taxon>Spiralia</taxon>
        <taxon>Lophotrochozoa</taxon>
        <taxon>Brachiopoda</taxon>
        <taxon>Linguliformea</taxon>
        <taxon>Lingulata</taxon>
        <taxon>Lingulida</taxon>
        <taxon>Linguloidea</taxon>
        <taxon>Lingulidae</taxon>
        <taxon>Lingula</taxon>
    </lineage>
</organism>
<feature type="compositionally biased region" description="Polar residues" evidence="1">
    <location>
        <begin position="187"/>
        <end position="201"/>
    </location>
</feature>
<evidence type="ECO:0000313" key="4">
    <source>
        <dbReference type="RefSeq" id="XP_013399754.1"/>
    </source>
</evidence>
<dbReference type="KEGG" id="lak:106165938"/>
<keyword evidence="2" id="KW-1185">Reference proteome</keyword>